<keyword evidence="2" id="KW-1185">Reference proteome</keyword>
<comment type="caution">
    <text evidence="1">The sequence shown here is derived from an EMBL/GenBank/DDBJ whole genome shotgun (WGS) entry which is preliminary data.</text>
</comment>
<reference evidence="1" key="1">
    <citation type="submission" date="2022-03" db="EMBL/GenBank/DDBJ databases">
        <authorList>
            <person name="Tunstrom K."/>
        </authorList>
    </citation>
    <scope>NUCLEOTIDE SEQUENCE</scope>
</reference>
<name>A0AAU9U7J5_EUPED</name>
<dbReference type="Proteomes" id="UP001153954">
    <property type="component" value="Unassembled WGS sequence"/>
</dbReference>
<sequence length="107" mass="12739">MRTMQQLKHLYKNMNLKDRKALVPNHFDSAASYFKDDFSPEKFVEETAIKTGEPFTAVDNQIVVCEIVNIDHNIKEWNEKPRDHNIKKNKIRNQQKIKEIDILEKQK</sequence>
<evidence type="ECO:0000313" key="2">
    <source>
        <dbReference type="Proteomes" id="UP001153954"/>
    </source>
</evidence>
<organism evidence="1 2">
    <name type="scientific">Euphydryas editha</name>
    <name type="common">Edith's checkerspot</name>
    <dbReference type="NCBI Taxonomy" id="104508"/>
    <lineage>
        <taxon>Eukaryota</taxon>
        <taxon>Metazoa</taxon>
        <taxon>Ecdysozoa</taxon>
        <taxon>Arthropoda</taxon>
        <taxon>Hexapoda</taxon>
        <taxon>Insecta</taxon>
        <taxon>Pterygota</taxon>
        <taxon>Neoptera</taxon>
        <taxon>Endopterygota</taxon>
        <taxon>Lepidoptera</taxon>
        <taxon>Glossata</taxon>
        <taxon>Ditrysia</taxon>
        <taxon>Papilionoidea</taxon>
        <taxon>Nymphalidae</taxon>
        <taxon>Nymphalinae</taxon>
        <taxon>Euphydryas</taxon>
    </lineage>
</organism>
<proteinExistence type="predicted"/>
<accession>A0AAU9U7J5</accession>
<dbReference type="EMBL" id="CAKOGL010000015">
    <property type="protein sequence ID" value="CAH2095036.1"/>
    <property type="molecule type" value="Genomic_DNA"/>
</dbReference>
<dbReference type="AlphaFoldDB" id="A0AAU9U7J5"/>
<protein>
    <submittedName>
        <fullName evidence="1">Uncharacterized protein</fullName>
    </submittedName>
</protein>
<evidence type="ECO:0000313" key="1">
    <source>
        <dbReference type="EMBL" id="CAH2095036.1"/>
    </source>
</evidence>
<gene>
    <name evidence="1" type="ORF">EEDITHA_LOCUS10538</name>
</gene>